<dbReference type="SUPFAM" id="SSF55804">
    <property type="entry name" value="Phoshotransferase/anion transport protein"/>
    <property type="match status" value="1"/>
</dbReference>
<dbReference type="CDD" id="cd00211">
    <property type="entry name" value="PTS_IIA_fru"/>
    <property type="match status" value="1"/>
</dbReference>
<dbReference type="EMBL" id="UOFU01000195">
    <property type="protein sequence ID" value="VAX00263.1"/>
    <property type="molecule type" value="Genomic_DNA"/>
</dbReference>
<protein>
    <submittedName>
        <fullName evidence="2">PTS IIA-like nitrogen-regulatory protein PtsN</fullName>
    </submittedName>
</protein>
<dbReference type="AlphaFoldDB" id="A0A3B1AJR8"/>
<evidence type="ECO:0000259" key="1">
    <source>
        <dbReference type="PROSITE" id="PS51094"/>
    </source>
</evidence>
<organism evidence="2">
    <name type="scientific">hydrothermal vent metagenome</name>
    <dbReference type="NCBI Taxonomy" id="652676"/>
    <lineage>
        <taxon>unclassified sequences</taxon>
        <taxon>metagenomes</taxon>
        <taxon>ecological metagenomes</taxon>
    </lineage>
</organism>
<dbReference type="Gene3D" id="3.40.930.10">
    <property type="entry name" value="Mannitol-specific EII, Chain A"/>
    <property type="match status" value="1"/>
</dbReference>
<dbReference type="InterPro" id="IPR051541">
    <property type="entry name" value="PTS_SugarTrans_NitroReg"/>
</dbReference>
<gene>
    <name evidence="2" type="ORF">MNBD_GAMMA20-1613</name>
</gene>
<evidence type="ECO:0000313" key="2">
    <source>
        <dbReference type="EMBL" id="VAX00263.1"/>
    </source>
</evidence>
<dbReference type="PANTHER" id="PTHR47738">
    <property type="entry name" value="PTS SYSTEM FRUCTOSE-LIKE EIIA COMPONENT-RELATED"/>
    <property type="match status" value="1"/>
</dbReference>
<dbReference type="PROSITE" id="PS51094">
    <property type="entry name" value="PTS_EIIA_TYPE_2"/>
    <property type="match status" value="1"/>
</dbReference>
<sequence length="154" mass="17186">MQLADILIPERVVGHVQAGSKKRALETLSEILAEHSPLDVPAIDIFDSLLARERLGTTAIDHGVAIPHGRIKTSTETFGAFVQLEKGIDCDAMDSQSVELLFALLVPEQSTEEHLQLLARLAKMFSDAELREQLRTATDSRSLYDLLLEWDRQH</sequence>
<dbReference type="GO" id="GO:0030295">
    <property type="term" value="F:protein kinase activator activity"/>
    <property type="evidence" value="ECO:0007669"/>
    <property type="project" value="TreeGrafter"/>
</dbReference>
<accession>A0A3B1AJR8</accession>
<reference evidence="2" key="1">
    <citation type="submission" date="2018-06" db="EMBL/GenBank/DDBJ databases">
        <authorList>
            <person name="Zhirakovskaya E."/>
        </authorList>
    </citation>
    <scope>NUCLEOTIDE SEQUENCE</scope>
</reference>
<dbReference type="InterPro" id="IPR016152">
    <property type="entry name" value="PTrfase/Anion_transptr"/>
</dbReference>
<dbReference type="PANTHER" id="PTHR47738:SF1">
    <property type="entry name" value="NITROGEN REGULATORY PROTEIN"/>
    <property type="match status" value="1"/>
</dbReference>
<dbReference type="InterPro" id="IPR002178">
    <property type="entry name" value="PTS_EIIA_type-2_dom"/>
</dbReference>
<name>A0A3B1AJR8_9ZZZZ</name>
<dbReference type="Pfam" id="PF00359">
    <property type="entry name" value="PTS_EIIA_2"/>
    <property type="match status" value="1"/>
</dbReference>
<proteinExistence type="predicted"/>
<feature type="domain" description="PTS EIIA type-2" evidence="1">
    <location>
        <begin position="5"/>
        <end position="150"/>
    </location>
</feature>